<dbReference type="EMBL" id="CP046566">
    <property type="protein sequence ID" value="QGW28015.1"/>
    <property type="molecule type" value="Genomic_DNA"/>
</dbReference>
<dbReference type="InterPro" id="IPR025535">
    <property type="entry name" value="DUF4421"/>
</dbReference>
<organism evidence="1 2">
    <name type="scientific">Phnomibacter ginsenosidimutans</name>
    <dbReference type="NCBI Taxonomy" id="2676868"/>
    <lineage>
        <taxon>Bacteria</taxon>
        <taxon>Pseudomonadati</taxon>
        <taxon>Bacteroidota</taxon>
        <taxon>Chitinophagia</taxon>
        <taxon>Chitinophagales</taxon>
        <taxon>Chitinophagaceae</taxon>
        <taxon>Phnomibacter</taxon>
    </lineage>
</organism>
<gene>
    <name evidence="1" type="ORF">GLV81_07805</name>
</gene>
<dbReference type="RefSeq" id="WP_157478323.1">
    <property type="nucleotide sequence ID" value="NZ_CP046566.1"/>
</dbReference>
<proteinExistence type="predicted"/>
<dbReference type="Proteomes" id="UP000426027">
    <property type="component" value="Chromosome"/>
</dbReference>
<reference evidence="1 2" key="1">
    <citation type="submission" date="2019-11" db="EMBL/GenBank/DDBJ databases">
        <authorList>
            <person name="Im W.T."/>
        </authorList>
    </citation>
    <scope>NUCLEOTIDE SEQUENCE [LARGE SCALE GENOMIC DNA]</scope>
    <source>
        <strain evidence="1 2">SB-02</strain>
    </source>
</reference>
<name>A0A6I6GHX9_9BACT</name>
<sequence length="197" mass="21994">MSDVGQYAIPRGNSIQFHQPFSVNAIATQTERQLRSTGTFIPTLLYRYQIIDDKTVLTSINSSQKSNSFEILLGAGYYYNFVFGKDFYLALGATPGFGYIYSKLTTRYLTEHFTTRQSNVIFRIDGNAGAGFNGKRFFAGAYFRYSGASFNQQRTTAVSKEANLSGQVFAGYRLQAPKWLASNVDAAGKKNRTLNNI</sequence>
<dbReference type="AlphaFoldDB" id="A0A6I6GHX9"/>
<accession>A0A6I6GHX9</accession>
<dbReference type="KEGG" id="fls:GLV81_07805"/>
<protein>
    <submittedName>
        <fullName evidence="1">DUF4421 domain-containing protein</fullName>
    </submittedName>
</protein>
<keyword evidence="2" id="KW-1185">Reference proteome</keyword>
<evidence type="ECO:0000313" key="1">
    <source>
        <dbReference type="EMBL" id="QGW28015.1"/>
    </source>
</evidence>
<evidence type="ECO:0000313" key="2">
    <source>
        <dbReference type="Proteomes" id="UP000426027"/>
    </source>
</evidence>
<dbReference type="Pfam" id="PF14391">
    <property type="entry name" value="DUF4421"/>
    <property type="match status" value="1"/>
</dbReference>